<dbReference type="RefSeq" id="YP_009225486.1">
    <property type="nucleotide sequence ID" value="NC_029094.1"/>
</dbReference>
<organism evidence="1 2">
    <name type="scientific">Pseudoalteromonas phage H101</name>
    <dbReference type="NCBI Taxonomy" id="1654919"/>
    <lineage>
        <taxon>Viruses</taxon>
        <taxon>Duplodnaviria</taxon>
        <taxon>Heunggongvirae</taxon>
        <taxon>Uroviricota</taxon>
        <taxon>Caudoviricetes</taxon>
        <taxon>Shandongvirus</taxon>
        <taxon>Shandongvirus H101</taxon>
    </lineage>
</organism>
<accession>A0A0H4IRQ1</accession>
<protein>
    <submittedName>
        <fullName evidence="1">Uncharacterized protein</fullName>
    </submittedName>
</protein>
<evidence type="ECO:0000313" key="2">
    <source>
        <dbReference type="Proteomes" id="UP000202763"/>
    </source>
</evidence>
<name>A0A0H4IRQ1_9CAUD</name>
<proteinExistence type="predicted"/>
<dbReference type="GeneID" id="26796547"/>
<keyword evidence="2" id="KW-1185">Reference proteome</keyword>
<dbReference type="Proteomes" id="UP000202763">
    <property type="component" value="Segment"/>
</dbReference>
<sequence length="85" mass="9943">MTKLENIINEAFNSLDLDESMLALKWVTPESKLLCIIEHMNTYNQACDEWIRFSRYIQDLGYLSDDGYHDAVVKFQSKEVHNAND</sequence>
<evidence type="ECO:0000313" key="1">
    <source>
        <dbReference type="EMBL" id="AKO60953.1"/>
    </source>
</evidence>
<dbReference type="EMBL" id="KR534323">
    <property type="protein sequence ID" value="AKO60953.1"/>
    <property type="molecule type" value="Genomic_DNA"/>
</dbReference>
<dbReference type="KEGG" id="vg:26796547"/>
<reference evidence="1 2" key="1">
    <citation type="submission" date="2015-05" db="EMBL/GenBank/DDBJ databases">
        <authorList>
            <person name="Wang D.B."/>
            <person name="Wang M."/>
        </authorList>
    </citation>
    <scope>NUCLEOTIDE SEQUENCE [LARGE SCALE GENOMIC DNA]</scope>
</reference>